<dbReference type="Proteomes" id="UP000055048">
    <property type="component" value="Unassembled WGS sequence"/>
</dbReference>
<organism evidence="1 2">
    <name type="scientific">Trichinella murrelli</name>
    <dbReference type="NCBI Taxonomy" id="144512"/>
    <lineage>
        <taxon>Eukaryota</taxon>
        <taxon>Metazoa</taxon>
        <taxon>Ecdysozoa</taxon>
        <taxon>Nematoda</taxon>
        <taxon>Enoplea</taxon>
        <taxon>Dorylaimia</taxon>
        <taxon>Trichinellida</taxon>
        <taxon>Trichinellidae</taxon>
        <taxon>Trichinella</taxon>
    </lineage>
</organism>
<protein>
    <submittedName>
        <fullName evidence="1">Uncharacterized protein</fullName>
    </submittedName>
</protein>
<proteinExistence type="predicted"/>
<dbReference type="EMBL" id="JYDJ01004830">
    <property type="protein sequence ID" value="KRX23241.1"/>
    <property type="molecule type" value="Genomic_DNA"/>
</dbReference>
<gene>
    <name evidence="1" type="ORF">T05_1346</name>
</gene>
<name>A0A0V0S951_9BILA</name>
<evidence type="ECO:0000313" key="2">
    <source>
        <dbReference type="Proteomes" id="UP000055048"/>
    </source>
</evidence>
<accession>A0A0V0S951</accession>
<evidence type="ECO:0000313" key="1">
    <source>
        <dbReference type="EMBL" id="KRX23241.1"/>
    </source>
</evidence>
<dbReference type="AlphaFoldDB" id="A0A0V0S951"/>
<comment type="caution">
    <text evidence="1">The sequence shown here is derived from an EMBL/GenBank/DDBJ whole genome shotgun (WGS) entry which is preliminary data.</text>
</comment>
<reference evidence="1 2" key="1">
    <citation type="submission" date="2015-01" db="EMBL/GenBank/DDBJ databases">
        <title>Evolution of Trichinella species and genotypes.</title>
        <authorList>
            <person name="Korhonen P.K."/>
            <person name="Edoardo P."/>
            <person name="Giuseppe L.R."/>
            <person name="Gasser R.B."/>
        </authorList>
    </citation>
    <scope>NUCLEOTIDE SEQUENCE [LARGE SCALE GENOMIC DNA]</scope>
    <source>
        <strain evidence="1">ISS417</strain>
    </source>
</reference>
<keyword evidence="2" id="KW-1185">Reference proteome</keyword>
<sequence>MMNERWFNTNNLSTSLNLTMKHWNAFLSKR</sequence>